<feature type="transmembrane region" description="Helical" evidence="7">
    <location>
        <begin position="114"/>
        <end position="136"/>
    </location>
</feature>
<dbReference type="GO" id="GO:0016020">
    <property type="term" value="C:membrane"/>
    <property type="evidence" value="ECO:0007669"/>
    <property type="project" value="UniProtKB-SubCell"/>
</dbReference>
<accession>A0A9P6W5Z4</accession>
<evidence type="ECO:0000256" key="7">
    <source>
        <dbReference type="SAM" id="Phobius"/>
    </source>
</evidence>
<keyword evidence="2" id="KW-0813">Transport</keyword>
<dbReference type="Gene3D" id="1.20.1250.20">
    <property type="entry name" value="MFS general substrate transporter like domains"/>
    <property type="match status" value="3"/>
</dbReference>
<keyword evidence="9" id="KW-1185">Reference proteome</keyword>
<dbReference type="OrthoDB" id="2985014at2759"/>
<proteinExistence type="predicted"/>
<dbReference type="SUPFAM" id="SSF103473">
    <property type="entry name" value="MFS general substrate transporter"/>
    <property type="match status" value="1"/>
</dbReference>
<feature type="region of interest" description="Disordered" evidence="6">
    <location>
        <begin position="1"/>
        <end position="21"/>
    </location>
</feature>
<evidence type="ECO:0000256" key="5">
    <source>
        <dbReference type="ARBA" id="ARBA00023136"/>
    </source>
</evidence>
<feature type="transmembrane region" description="Helical" evidence="7">
    <location>
        <begin position="71"/>
        <end position="88"/>
    </location>
</feature>
<evidence type="ECO:0000256" key="3">
    <source>
        <dbReference type="ARBA" id="ARBA00022692"/>
    </source>
</evidence>
<keyword evidence="4 7" id="KW-1133">Transmembrane helix</keyword>
<dbReference type="PANTHER" id="PTHR43791:SF36">
    <property type="entry name" value="TRANSPORTER, PUTATIVE (AFU_ORTHOLOGUE AFUA_6G08340)-RELATED"/>
    <property type="match status" value="1"/>
</dbReference>
<feature type="transmembrane region" description="Helical" evidence="7">
    <location>
        <begin position="320"/>
        <end position="340"/>
    </location>
</feature>
<dbReference type="InterPro" id="IPR036259">
    <property type="entry name" value="MFS_trans_sf"/>
</dbReference>
<keyword evidence="5 7" id="KW-0472">Membrane</keyword>
<feature type="transmembrane region" description="Helical" evidence="7">
    <location>
        <begin position="182"/>
        <end position="203"/>
    </location>
</feature>
<dbReference type="AlphaFoldDB" id="A0A9P6W5Z4"/>
<feature type="transmembrane region" description="Helical" evidence="7">
    <location>
        <begin position="413"/>
        <end position="429"/>
    </location>
</feature>
<evidence type="ECO:0008006" key="10">
    <source>
        <dbReference type="Google" id="ProtNLM"/>
    </source>
</evidence>
<evidence type="ECO:0000256" key="4">
    <source>
        <dbReference type="ARBA" id="ARBA00022989"/>
    </source>
</evidence>
<evidence type="ECO:0000313" key="9">
    <source>
        <dbReference type="Proteomes" id="UP000777482"/>
    </source>
</evidence>
<comment type="subcellular location">
    <subcellularLocation>
        <location evidence="1">Membrane</location>
        <topology evidence="1">Multi-pass membrane protein</topology>
    </subcellularLocation>
</comment>
<gene>
    <name evidence="8" type="ORF">C6P46_002914</name>
</gene>
<feature type="transmembrane region" description="Helical" evidence="7">
    <location>
        <begin position="379"/>
        <end position="401"/>
    </location>
</feature>
<feature type="transmembrane region" description="Helical" evidence="7">
    <location>
        <begin position="283"/>
        <end position="308"/>
    </location>
</feature>
<dbReference type="InterPro" id="IPR011701">
    <property type="entry name" value="MFS"/>
</dbReference>
<feature type="transmembrane region" description="Helical" evidence="7">
    <location>
        <begin position="346"/>
        <end position="367"/>
    </location>
</feature>
<dbReference type="Pfam" id="PF07690">
    <property type="entry name" value="MFS_1"/>
    <property type="match status" value="1"/>
</dbReference>
<evidence type="ECO:0000256" key="6">
    <source>
        <dbReference type="SAM" id="MobiDB-lite"/>
    </source>
</evidence>
<evidence type="ECO:0000313" key="8">
    <source>
        <dbReference type="EMBL" id="KAG0663071.1"/>
    </source>
</evidence>
<protein>
    <recommendedName>
        <fullName evidence="10">MFS general substrate transporter</fullName>
    </recommendedName>
</protein>
<feature type="transmembrane region" description="Helical" evidence="7">
    <location>
        <begin position="215"/>
        <end position="235"/>
    </location>
</feature>
<keyword evidence="3 7" id="KW-0812">Transmembrane</keyword>
<reference evidence="8 9" key="1">
    <citation type="submission" date="2020-11" db="EMBL/GenBank/DDBJ databases">
        <title>Kefir isolates.</title>
        <authorList>
            <person name="Marcisauskas S."/>
            <person name="Kim Y."/>
            <person name="Blasche S."/>
        </authorList>
    </citation>
    <scope>NUCLEOTIDE SEQUENCE [LARGE SCALE GENOMIC DNA]</scope>
    <source>
        <strain evidence="8 9">KR</strain>
    </source>
</reference>
<name>A0A9P6W5Z4_RHOMI</name>
<evidence type="ECO:0000256" key="2">
    <source>
        <dbReference type="ARBA" id="ARBA00022448"/>
    </source>
</evidence>
<organism evidence="8 9">
    <name type="scientific">Rhodotorula mucilaginosa</name>
    <name type="common">Yeast</name>
    <name type="synonym">Rhodotorula rubra</name>
    <dbReference type="NCBI Taxonomy" id="5537"/>
    <lineage>
        <taxon>Eukaryota</taxon>
        <taxon>Fungi</taxon>
        <taxon>Dikarya</taxon>
        <taxon>Basidiomycota</taxon>
        <taxon>Pucciniomycotina</taxon>
        <taxon>Microbotryomycetes</taxon>
        <taxon>Sporidiobolales</taxon>
        <taxon>Sporidiobolaceae</taxon>
        <taxon>Rhodotorula</taxon>
    </lineage>
</organism>
<dbReference type="PANTHER" id="PTHR43791">
    <property type="entry name" value="PERMEASE-RELATED"/>
    <property type="match status" value="1"/>
</dbReference>
<comment type="caution">
    <text evidence="8">The sequence shown here is derived from an EMBL/GenBank/DDBJ whole genome shotgun (WGS) entry which is preliminary data.</text>
</comment>
<dbReference type="EMBL" id="PUHQ01000022">
    <property type="protein sequence ID" value="KAG0663071.1"/>
    <property type="molecule type" value="Genomic_DNA"/>
</dbReference>
<evidence type="ECO:0000256" key="1">
    <source>
        <dbReference type="ARBA" id="ARBA00004141"/>
    </source>
</evidence>
<sequence length="473" mass="51119">MSVPTEKTHGEDQLHEYADRPNARFADGESLAAYTTNASEKAGSSRYAESDSGLAHVEASKKTERKLVRKLDVLIMPLAVLLYLSAYLDRGALGNAKLQGLEEDLLEPNPDTKYSIALSCFFITYITFSIPGTLAAKALNPSLTISCGALGRRSSAKTLVSTGAIAFYLTLWYLKGELAKRVGLFISAGSVAGAFSGLIAYGVGHINSKLAAWRILFLVEGLPSLALAVVVFFCLPSRPDKTRYLTAEQKTVACTRLNSESQGGESMGIQWAGVRYALTDWRLYIIAISYSAMNLTLGSVSGFLPTIVKGLGYTATDAQLYTVPPYATALGCMLLMTSLSDRLKSRGIFVVIVYCIGITGWSILLGVSPINPSEGALRARYFACCCLASAGYSNIPLIMAWIANNSPNESQRATLGVVLATSMTCYYRYQNRKRDREEGGAPPKGMHIDGIATEFDKAKGESYSELLLTSCLY</sequence>
<dbReference type="GO" id="GO:0022857">
    <property type="term" value="F:transmembrane transporter activity"/>
    <property type="evidence" value="ECO:0007669"/>
    <property type="project" value="InterPro"/>
</dbReference>
<feature type="transmembrane region" description="Helical" evidence="7">
    <location>
        <begin position="156"/>
        <end position="176"/>
    </location>
</feature>
<dbReference type="Proteomes" id="UP000777482">
    <property type="component" value="Unassembled WGS sequence"/>
</dbReference>